<dbReference type="InterPro" id="IPR036691">
    <property type="entry name" value="Endo/exonu/phosph_ase_sf"/>
</dbReference>
<feature type="non-terminal residue" evidence="2">
    <location>
        <position position="1"/>
    </location>
</feature>
<dbReference type="AlphaFoldDB" id="A0A6A5S3K7"/>
<gene>
    <name evidence="2" type="ORF">EJ02DRAFT_489263</name>
</gene>
<organism evidence="2 3">
    <name type="scientific">Clathrospora elynae</name>
    <dbReference type="NCBI Taxonomy" id="706981"/>
    <lineage>
        <taxon>Eukaryota</taxon>
        <taxon>Fungi</taxon>
        <taxon>Dikarya</taxon>
        <taxon>Ascomycota</taxon>
        <taxon>Pezizomycotina</taxon>
        <taxon>Dothideomycetes</taxon>
        <taxon>Pleosporomycetidae</taxon>
        <taxon>Pleosporales</taxon>
        <taxon>Diademaceae</taxon>
        <taxon>Clathrospora</taxon>
    </lineage>
</organism>
<name>A0A6A5S3K7_9PLEO</name>
<dbReference type="InterPro" id="IPR005135">
    <property type="entry name" value="Endo/exonuclease/phosphatase"/>
</dbReference>
<dbReference type="Proteomes" id="UP000800038">
    <property type="component" value="Unassembled WGS sequence"/>
</dbReference>
<reference evidence="2" key="1">
    <citation type="journal article" date="2020" name="Stud. Mycol.">
        <title>101 Dothideomycetes genomes: a test case for predicting lifestyles and emergence of pathogens.</title>
        <authorList>
            <person name="Haridas S."/>
            <person name="Albert R."/>
            <person name="Binder M."/>
            <person name="Bloem J."/>
            <person name="Labutti K."/>
            <person name="Salamov A."/>
            <person name="Andreopoulos B."/>
            <person name="Baker S."/>
            <person name="Barry K."/>
            <person name="Bills G."/>
            <person name="Bluhm B."/>
            <person name="Cannon C."/>
            <person name="Castanera R."/>
            <person name="Culley D."/>
            <person name="Daum C."/>
            <person name="Ezra D."/>
            <person name="Gonzalez J."/>
            <person name="Henrissat B."/>
            <person name="Kuo A."/>
            <person name="Liang C."/>
            <person name="Lipzen A."/>
            <person name="Lutzoni F."/>
            <person name="Magnuson J."/>
            <person name="Mondo S."/>
            <person name="Nolan M."/>
            <person name="Ohm R."/>
            <person name="Pangilinan J."/>
            <person name="Park H.-J."/>
            <person name="Ramirez L."/>
            <person name="Alfaro M."/>
            <person name="Sun H."/>
            <person name="Tritt A."/>
            <person name="Yoshinaga Y."/>
            <person name="Zwiers L.-H."/>
            <person name="Turgeon B."/>
            <person name="Goodwin S."/>
            <person name="Spatafora J."/>
            <person name="Crous P."/>
            <person name="Grigoriev I."/>
        </authorList>
    </citation>
    <scope>NUCLEOTIDE SEQUENCE</scope>
    <source>
        <strain evidence="2">CBS 161.51</strain>
    </source>
</reference>
<evidence type="ECO:0000259" key="1">
    <source>
        <dbReference type="Pfam" id="PF14529"/>
    </source>
</evidence>
<proteinExistence type="predicted"/>
<accession>A0A6A5S3K7</accession>
<dbReference type="Pfam" id="PF14529">
    <property type="entry name" value="Exo_endo_phos_2"/>
    <property type="match status" value="1"/>
</dbReference>
<dbReference type="Gene3D" id="3.60.10.10">
    <property type="entry name" value="Endonuclease/exonuclease/phosphatase"/>
    <property type="match status" value="1"/>
</dbReference>
<sequence>PTLLLPSLRPCVLLYASRSLEAQINPLLDFPPDPDCQAVGVKSRNFNFTLYNVYNEKDQQGSPNRTIERMLLPLNLPLSALVLGDFNTKDTWWDPLCTNPSSGADNFTQWIEAQHLELINIPGIGTFLRPNMSRESVLDLTFATQDVAGKIEDWQVLPGLGSDHHGILFAIQAPPTDSASAPAQPPKFNTQKADWDCFATKLASAVAACPTLTNLDSIPLPSPEDSKALLTGVNHALEEQLDQIGEALTNAIVQAATASIPFIKLGPRPKPWWNQDLYTLRKAMLQKQRSFLKELARGPPTEAFLWKRDYLLARNAYFQAIKSAKRDH</sequence>
<evidence type="ECO:0000313" key="2">
    <source>
        <dbReference type="EMBL" id="KAF1934722.1"/>
    </source>
</evidence>
<evidence type="ECO:0000313" key="3">
    <source>
        <dbReference type="Proteomes" id="UP000800038"/>
    </source>
</evidence>
<feature type="domain" description="Endonuclease/exonuclease/phosphatase" evidence="1">
    <location>
        <begin position="49"/>
        <end position="167"/>
    </location>
</feature>
<dbReference type="OrthoDB" id="411871at2759"/>
<keyword evidence="3" id="KW-1185">Reference proteome</keyword>
<dbReference type="GO" id="GO:0003824">
    <property type="term" value="F:catalytic activity"/>
    <property type="evidence" value="ECO:0007669"/>
    <property type="project" value="InterPro"/>
</dbReference>
<dbReference type="SUPFAM" id="SSF56219">
    <property type="entry name" value="DNase I-like"/>
    <property type="match status" value="1"/>
</dbReference>
<protein>
    <submittedName>
        <fullName evidence="2">DNase I-like protein</fullName>
    </submittedName>
</protein>
<dbReference type="EMBL" id="ML976392">
    <property type="protein sequence ID" value="KAF1934722.1"/>
    <property type="molecule type" value="Genomic_DNA"/>
</dbReference>